<proteinExistence type="predicted"/>
<organism evidence="1 2">
    <name type="scientific">Methylocapsa polymorpha</name>
    <dbReference type="NCBI Taxonomy" id="3080828"/>
    <lineage>
        <taxon>Bacteria</taxon>
        <taxon>Pseudomonadati</taxon>
        <taxon>Pseudomonadota</taxon>
        <taxon>Alphaproteobacteria</taxon>
        <taxon>Hyphomicrobiales</taxon>
        <taxon>Beijerinckiaceae</taxon>
        <taxon>Methylocapsa</taxon>
    </lineage>
</organism>
<reference evidence="1 2" key="1">
    <citation type="submission" date="2023-10" db="EMBL/GenBank/DDBJ databases">
        <title>Novel methanotroph of the genus Methylocapsa from a subarctic wetland.</title>
        <authorList>
            <person name="Belova S.E."/>
            <person name="Oshkin I.Y."/>
            <person name="Miroshnikov K."/>
            <person name="Dedysh S.N."/>
        </authorList>
    </citation>
    <scope>NUCLEOTIDE SEQUENCE [LARGE SCALE GENOMIC DNA]</scope>
    <source>
        <strain evidence="1 2">RX1</strain>
    </source>
</reference>
<gene>
    <name evidence="1" type="ORF">RZS28_02185</name>
</gene>
<dbReference type="RefSeq" id="WP_407339584.1">
    <property type="nucleotide sequence ID" value="NZ_CP136862.1"/>
</dbReference>
<protein>
    <submittedName>
        <fullName evidence="1">Uncharacterized protein</fullName>
    </submittedName>
</protein>
<sequence length="89" mass="10212">MAEIEQLNKFVEGGEDYELRSNEDGSAYTLHFKSESQIVSLQGEDLESFLKEYNLIKVQYPQYGPDQRLAQIWDQGGYSWLAAGQESED</sequence>
<dbReference type="Proteomes" id="UP001626536">
    <property type="component" value="Chromosome"/>
</dbReference>
<evidence type="ECO:0000313" key="1">
    <source>
        <dbReference type="EMBL" id="WOJ90138.1"/>
    </source>
</evidence>
<name>A0ABZ0HTW4_9HYPH</name>
<evidence type="ECO:0000313" key="2">
    <source>
        <dbReference type="Proteomes" id="UP001626536"/>
    </source>
</evidence>
<accession>A0ABZ0HTW4</accession>
<dbReference type="EMBL" id="CP136862">
    <property type="protein sequence ID" value="WOJ90138.1"/>
    <property type="molecule type" value="Genomic_DNA"/>
</dbReference>
<keyword evidence="2" id="KW-1185">Reference proteome</keyword>